<keyword evidence="3" id="KW-1185">Reference proteome</keyword>
<dbReference type="RefSeq" id="WP_229291740.1">
    <property type="nucleotide sequence ID" value="NZ_CP086654.1"/>
</dbReference>
<name>A0ABY3PAA3_9STAP</name>
<reference evidence="2 3" key="1">
    <citation type="journal article" date="2022" name="Pathogens">
        <title>Staphylococcus ratti sp. nov. Isolated from a Lab Rat.</title>
        <authorList>
            <person name="Kovarovic V."/>
            <person name="Sedlacek I."/>
            <person name="Petras P."/>
            <person name="Kralova S."/>
            <person name="Maslanova I."/>
            <person name="Svec P."/>
            <person name="Neumann-Schaal M."/>
            <person name="Botka T."/>
            <person name="Gelbicova T."/>
            <person name="Stankova E."/>
            <person name="Doskar J."/>
            <person name="Pantucek R."/>
        </authorList>
    </citation>
    <scope>NUCLEOTIDE SEQUENCE [LARGE SCALE GENOMIC DNA]</scope>
    <source>
        <strain evidence="2 3">CCM 9025</strain>
    </source>
</reference>
<keyword evidence="1" id="KW-1133">Transmembrane helix</keyword>
<organism evidence="2 3">
    <name type="scientific">Staphylococcus ratti</name>
    <dbReference type="NCBI Taxonomy" id="2892440"/>
    <lineage>
        <taxon>Bacteria</taxon>
        <taxon>Bacillati</taxon>
        <taxon>Bacillota</taxon>
        <taxon>Bacilli</taxon>
        <taxon>Bacillales</taxon>
        <taxon>Staphylococcaceae</taxon>
        <taxon>Staphylococcus</taxon>
    </lineage>
</organism>
<dbReference type="EMBL" id="CP086654">
    <property type="protein sequence ID" value="UEX89235.1"/>
    <property type="molecule type" value="Genomic_DNA"/>
</dbReference>
<evidence type="ECO:0000313" key="2">
    <source>
        <dbReference type="EMBL" id="UEX89235.1"/>
    </source>
</evidence>
<evidence type="ECO:0000256" key="1">
    <source>
        <dbReference type="SAM" id="Phobius"/>
    </source>
</evidence>
<keyword evidence="1" id="KW-0812">Transmembrane</keyword>
<keyword evidence="1" id="KW-0472">Membrane</keyword>
<feature type="transmembrane region" description="Helical" evidence="1">
    <location>
        <begin position="15"/>
        <end position="35"/>
    </location>
</feature>
<evidence type="ECO:0000313" key="3">
    <source>
        <dbReference type="Proteomes" id="UP001197626"/>
    </source>
</evidence>
<accession>A0ABY3PAA3</accession>
<dbReference type="Proteomes" id="UP001197626">
    <property type="component" value="Chromosome"/>
</dbReference>
<sequence length="66" mass="7583">MMNKQEHNMPKSQQLLLAAIIIVFILEVVLTIFFITFSSAIFKGLTIFNSILIGIFLMRQIKRKGI</sequence>
<proteinExistence type="predicted"/>
<gene>
    <name evidence="2" type="ORF">LN051_06520</name>
</gene>
<protein>
    <submittedName>
        <fullName evidence="2">Uncharacterized protein</fullName>
    </submittedName>
</protein>
<feature type="transmembrane region" description="Helical" evidence="1">
    <location>
        <begin position="41"/>
        <end position="58"/>
    </location>
</feature>